<organism evidence="2 3">
    <name type="scientific">Podospora fimiseda</name>
    <dbReference type="NCBI Taxonomy" id="252190"/>
    <lineage>
        <taxon>Eukaryota</taxon>
        <taxon>Fungi</taxon>
        <taxon>Dikarya</taxon>
        <taxon>Ascomycota</taxon>
        <taxon>Pezizomycotina</taxon>
        <taxon>Sordariomycetes</taxon>
        <taxon>Sordariomycetidae</taxon>
        <taxon>Sordariales</taxon>
        <taxon>Podosporaceae</taxon>
        <taxon>Podospora</taxon>
    </lineage>
</organism>
<dbReference type="Proteomes" id="UP001301958">
    <property type="component" value="Unassembled WGS sequence"/>
</dbReference>
<sequence>MEGITIAETAIGIVGALKSTADAIKLFYTRAKSAGETLQDTYIAFQTCHTTLDLWIRFWGLYKGVSRRYQETLWGLDGMLTINLQLAKIQSKMTEVREELLPMMTQEGIVPDNPAGFDWLTTGDFRQSATKARRMLKIRDLFWFARGNGEDLSALVVGLGRSISEFRELSNTWFSLIHGPSLLQKPPEELANSIKFETFLRAVVDARSAAEMYFNALFGLVRGTLPRKLGLEYPRRAHLDLYVVKEEFRQIDKLQTFENIPLRYHMSVVGDEQTPRWEVFQVLADGPHKFEVIANSKDSSPAKCKPPGIWDAYDAARQSTTIHFEVPHSLNTTMVAWFRTRPPQSQERIFHPLSSVEGVEQRLRDFLHPLPTGYLLDKQYPARTQQLDFTFSQRLALVHTLALFILVRVPSGPSYFRGHSFFPSEAFLGSDDYKENSHHDFSGLSRVGDLLDQPSFSILVIGHLLLHSLTLLRPPYYIASEDHPFILAIYTGTDSSSSSTVVSTVKHFRSLGFILIEIGIEMPLYRVNTNSLGVAVEFVFVDNREQQNWTPGTDQGWLPVLVFALAQILSWIGLDHLINMFASSQASLNQQLEAKHTLRIPTVPAVMSVREKSREDSFNSLQELGRNTTTEVLGQYWAEVQTRMDLIAGYVNKAGSSMPLAGEPASPGPSTEAARVATL</sequence>
<evidence type="ECO:0000313" key="2">
    <source>
        <dbReference type="EMBL" id="KAK4221015.1"/>
    </source>
</evidence>
<dbReference type="EMBL" id="MU865599">
    <property type="protein sequence ID" value="KAK4221015.1"/>
    <property type="molecule type" value="Genomic_DNA"/>
</dbReference>
<evidence type="ECO:0000313" key="3">
    <source>
        <dbReference type="Proteomes" id="UP001301958"/>
    </source>
</evidence>
<reference evidence="2" key="2">
    <citation type="submission" date="2023-05" db="EMBL/GenBank/DDBJ databases">
        <authorList>
            <consortium name="Lawrence Berkeley National Laboratory"/>
            <person name="Steindorff A."/>
            <person name="Hensen N."/>
            <person name="Bonometti L."/>
            <person name="Westerberg I."/>
            <person name="Brannstrom I.O."/>
            <person name="Guillou S."/>
            <person name="Cros-Aarteil S."/>
            <person name="Calhoun S."/>
            <person name="Haridas S."/>
            <person name="Kuo A."/>
            <person name="Mondo S."/>
            <person name="Pangilinan J."/>
            <person name="Riley R."/>
            <person name="Labutti K."/>
            <person name="Andreopoulos B."/>
            <person name="Lipzen A."/>
            <person name="Chen C."/>
            <person name="Yanf M."/>
            <person name="Daum C."/>
            <person name="Ng V."/>
            <person name="Clum A."/>
            <person name="Ohm R."/>
            <person name="Martin F."/>
            <person name="Silar P."/>
            <person name="Natvig D."/>
            <person name="Lalanne C."/>
            <person name="Gautier V."/>
            <person name="Ament-Velasquez S.L."/>
            <person name="Kruys A."/>
            <person name="Hutchinson M.I."/>
            <person name="Powell A.J."/>
            <person name="Barry K."/>
            <person name="Miller A.N."/>
            <person name="Grigoriev I.V."/>
            <person name="Debuchy R."/>
            <person name="Gladieux P."/>
            <person name="Thoren M.H."/>
            <person name="Johannesson H."/>
        </authorList>
    </citation>
    <scope>NUCLEOTIDE SEQUENCE</scope>
    <source>
        <strain evidence="2">CBS 990.96</strain>
    </source>
</reference>
<proteinExistence type="predicted"/>
<evidence type="ECO:0000256" key="1">
    <source>
        <dbReference type="SAM" id="MobiDB-lite"/>
    </source>
</evidence>
<accession>A0AAN6YNH5</accession>
<reference evidence="2" key="1">
    <citation type="journal article" date="2023" name="Mol. Phylogenet. Evol.">
        <title>Genome-scale phylogeny and comparative genomics of the fungal order Sordariales.</title>
        <authorList>
            <person name="Hensen N."/>
            <person name="Bonometti L."/>
            <person name="Westerberg I."/>
            <person name="Brannstrom I.O."/>
            <person name="Guillou S."/>
            <person name="Cros-Aarteil S."/>
            <person name="Calhoun S."/>
            <person name="Haridas S."/>
            <person name="Kuo A."/>
            <person name="Mondo S."/>
            <person name="Pangilinan J."/>
            <person name="Riley R."/>
            <person name="LaButti K."/>
            <person name="Andreopoulos B."/>
            <person name="Lipzen A."/>
            <person name="Chen C."/>
            <person name="Yan M."/>
            <person name="Daum C."/>
            <person name="Ng V."/>
            <person name="Clum A."/>
            <person name="Steindorff A."/>
            <person name="Ohm R.A."/>
            <person name="Martin F."/>
            <person name="Silar P."/>
            <person name="Natvig D.O."/>
            <person name="Lalanne C."/>
            <person name="Gautier V."/>
            <person name="Ament-Velasquez S.L."/>
            <person name="Kruys A."/>
            <person name="Hutchinson M.I."/>
            <person name="Powell A.J."/>
            <person name="Barry K."/>
            <person name="Miller A.N."/>
            <person name="Grigoriev I.V."/>
            <person name="Debuchy R."/>
            <person name="Gladieux P."/>
            <person name="Hiltunen Thoren M."/>
            <person name="Johannesson H."/>
        </authorList>
    </citation>
    <scope>NUCLEOTIDE SEQUENCE</scope>
    <source>
        <strain evidence="2">CBS 990.96</strain>
    </source>
</reference>
<keyword evidence="3" id="KW-1185">Reference proteome</keyword>
<protein>
    <submittedName>
        <fullName evidence="2">Uncharacterized protein</fullName>
    </submittedName>
</protein>
<comment type="caution">
    <text evidence="2">The sequence shown here is derived from an EMBL/GenBank/DDBJ whole genome shotgun (WGS) entry which is preliminary data.</text>
</comment>
<name>A0AAN6YNH5_9PEZI</name>
<dbReference type="AlphaFoldDB" id="A0AAN6YNH5"/>
<gene>
    <name evidence="2" type="ORF">QBC38DRAFT_523935</name>
</gene>
<feature type="region of interest" description="Disordered" evidence="1">
    <location>
        <begin position="660"/>
        <end position="679"/>
    </location>
</feature>